<accession>A0A0F9P6H4</accession>
<dbReference type="Pfam" id="PF01398">
    <property type="entry name" value="JAB"/>
    <property type="match status" value="1"/>
</dbReference>
<dbReference type="SUPFAM" id="SSF102712">
    <property type="entry name" value="JAB1/MPN domain"/>
    <property type="match status" value="1"/>
</dbReference>
<protein>
    <recommendedName>
        <fullName evidence="1">MPN domain-containing protein</fullName>
    </recommendedName>
</protein>
<sequence length="317" mass="36660">MVVIFPKKAYLSVVAAAVRFANTRIPKDDWLEVSGIFIGKNDGDDVIITESYPIMHQKLDRNAVIDQYKWSDEDYIALSIIDDEAFGRGEFTVGWWHSHPGFKVMMSHIDIRTTLSYQTNNPLAISLVFNPERLRRQVEQANKKGDPDIQLKNDPGFKIFRLDDINQGIEASYHTADYKIEGFDSEEQLVSEMSNKFMIEVINTFPKENVAKTYEKLIDDRITKLDGLLLGTEEYLTTLTHRGEKSRIPEVLENQSQDIRKFVAETFIKIENIKLFLGFLEYKEKQTVIPQVETILKKWEDVVSGLDKKLKQLSKKF</sequence>
<gene>
    <name evidence="2" type="ORF">LCGC14_0882260</name>
</gene>
<dbReference type="PANTHER" id="PTHR10410">
    <property type="entry name" value="EUKARYOTIC TRANSLATION INITIATION FACTOR 3 -RELATED"/>
    <property type="match status" value="1"/>
</dbReference>
<feature type="domain" description="MPN" evidence="1">
    <location>
        <begin position="3"/>
        <end position="156"/>
    </location>
</feature>
<dbReference type="PROSITE" id="PS50249">
    <property type="entry name" value="MPN"/>
    <property type="match status" value="1"/>
</dbReference>
<comment type="caution">
    <text evidence="2">The sequence shown here is derived from an EMBL/GenBank/DDBJ whole genome shotgun (WGS) entry which is preliminary data.</text>
</comment>
<dbReference type="InterPro" id="IPR037518">
    <property type="entry name" value="MPN"/>
</dbReference>
<dbReference type="SMART" id="SM00232">
    <property type="entry name" value="JAB_MPN"/>
    <property type="match status" value="1"/>
</dbReference>
<dbReference type="Gene3D" id="3.40.140.10">
    <property type="entry name" value="Cytidine Deaminase, domain 2"/>
    <property type="match status" value="1"/>
</dbReference>
<dbReference type="AlphaFoldDB" id="A0A0F9P6H4"/>
<dbReference type="EMBL" id="LAZR01002782">
    <property type="protein sequence ID" value="KKN25684.1"/>
    <property type="molecule type" value="Genomic_DNA"/>
</dbReference>
<dbReference type="InterPro" id="IPR000555">
    <property type="entry name" value="JAMM/MPN+_dom"/>
</dbReference>
<proteinExistence type="predicted"/>
<evidence type="ECO:0000259" key="1">
    <source>
        <dbReference type="PROSITE" id="PS50249"/>
    </source>
</evidence>
<reference evidence="2" key="1">
    <citation type="journal article" date="2015" name="Nature">
        <title>Complex archaea that bridge the gap between prokaryotes and eukaryotes.</title>
        <authorList>
            <person name="Spang A."/>
            <person name="Saw J.H."/>
            <person name="Jorgensen S.L."/>
            <person name="Zaremba-Niedzwiedzka K."/>
            <person name="Martijn J."/>
            <person name="Lind A.E."/>
            <person name="van Eijk R."/>
            <person name="Schleper C."/>
            <person name="Guy L."/>
            <person name="Ettema T.J."/>
        </authorList>
    </citation>
    <scope>NUCLEOTIDE SEQUENCE</scope>
</reference>
<organism evidence="2">
    <name type="scientific">marine sediment metagenome</name>
    <dbReference type="NCBI Taxonomy" id="412755"/>
    <lineage>
        <taxon>unclassified sequences</taxon>
        <taxon>metagenomes</taxon>
        <taxon>ecological metagenomes</taxon>
    </lineage>
</organism>
<dbReference type="GO" id="GO:0008237">
    <property type="term" value="F:metallopeptidase activity"/>
    <property type="evidence" value="ECO:0007669"/>
    <property type="project" value="InterPro"/>
</dbReference>
<dbReference type="InterPro" id="IPR050242">
    <property type="entry name" value="JAMM_MPN+_peptidase_M67A"/>
</dbReference>
<name>A0A0F9P6H4_9ZZZZ</name>
<evidence type="ECO:0000313" key="2">
    <source>
        <dbReference type="EMBL" id="KKN25684.1"/>
    </source>
</evidence>